<dbReference type="InterPro" id="IPR010558">
    <property type="entry name" value="Ly-6-related"/>
</dbReference>
<feature type="signal peptide" evidence="2">
    <location>
        <begin position="1"/>
        <end position="19"/>
    </location>
</feature>
<evidence type="ECO:0000313" key="4">
    <source>
        <dbReference type="WBParaSite" id="PSAMB.scaffold678size43961.g7849.t1"/>
    </source>
</evidence>
<dbReference type="GO" id="GO:0043025">
    <property type="term" value="C:neuronal cell body"/>
    <property type="evidence" value="ECO:0007669"/>
    <property type="project" value="TreeGrafter"/>
</dbReference>
<dbReference type="Proteomes" id="UP000887566">
    <property type="component" value="Unplaced"/>
</dbReference>
<feature type="compositionally biased region" description="Acidic residues" evidence="1">
    <location>
        <begin position="202"/>
        <end position="212"/>
    </location>
</feature>
<proteinExistence type="predicted"/>
<feature type="compositionally biased region" description="Acidic residues" evidence="1">
    <location>
        <begin position="164"/>
        <end position="175"/>
    </location>
</feature>
<dbReference type="PANTHER" id="PTHR34722:SF6">
    <property type="entry name" value="HOMOLOG OF ODR-2 (TWO)"/>
    <property type="match status" value="1"/>
</dbReference>
<evidence type="ECO:0000313" key="3">
    <source>
        <dbReference type="Proteomes" id="UP000887566"/>
    </source>
</evidence>
<dbReference type="AlphaFoldDB" id="A0A914X844"/>
<feature type="chain" id="PRO_5037458749" evidence="2">
    <location>
        <begin position="20"/>
        <end position="212"/>
    </location>
</feature>
<name>A0A914X844_9BILA</name>
<evidence type="ECO:0000256" key="1">
    <source>
        <dbReference type="SAM" id="MobiDB-lite"/>
    </source>
</evidence>
<keyword evidence="2" id="KW-0732">Signal</keyword>
<accession>A0A914X844</accession>
<dbReference type="PANTHER" id="PTHR34722">
    <property type="entry name" value="HOMOLOG OF ODR-2 (TWO)-RELATED"/>
    <property type="match status" value="1"/>
</dbReference>
<keyword evidence="3" id="KW-1185">Reference proteome</keyword>
<evidence type="ECO:0000256" key="2">
    <source>
        <dbReference type="SAM" id="SignalP"/>
    </source>
</evidence>
<sequence length="212" mass="23363">MIAVFWTLALSTVTSSVNAEHDCYSCASKPYLDQWLEYMYHLYPPKNFTDDCNRPSANTVDVRRCNSACFTLKDYDEFHGNRFIRGCADKLALFDLQAELREELNSVGPIETCRAIDRELLLPSVKFEGQSNMVVLCACAADRCNQSPTSSDSSAAETLHDVLDDASGDGVDEGSGDGSGDGVDKLSPPLVVRNKREVPLTEIDDDSPNYTD</sequence>
<dbReference type="GO" id="GO:0042048">
    <property type="term" value="P:olfactory behavior"/>
    <property type="evidence" value="ECO:0007669"/>
    <property type="project" value="TreeGrafter"/>
</dbReference>
<dbReference type="GO" id="GO:1990834">
    <property type="term" value="P:response to odorant"/>
    <property type="evidence" value="ECO:0007669"/>
    <property type="project" value="TreeGrafter"/>
</dbReference>
<feature type="region of interest" description="Disordered" evidence="1">
    <location>
        <begin position="161"/>
        <end position="212"/>
    </location>
</feature>
<protein>
    <submittedName>
        <fullName evidence="4">Uncharacterized protein</fullName>
    </submittedName>
</protein>
<dbReference type="WBParaSite" id="PSAMB.scaffold678size43961.g7849.t1">
    <property type="protein sequence ID" value="PSAMB.scaffold678size43961.g7849.t1"/>
    <property type="gene ID" value="PSAMB.scaffold678size43961.g7849"/>
</dbReference>
<organism evidence="3 4">
    <name type="scientific">Plectus sambesii</name>
    <dbReference type="NCBI Taxonomy" id="2011161"/>
    <lineage>
        <taxon>Eukaryota</taxon>
        <taxon>Metazoa</taxon>
        <taxon>Ecdysozoa</taxon>
        <taxon>Nematoda</taxon>
        <taxon>Chromadorea</taxon>
        <taxon>Plectida</taxon>
        <taxon>Plectina</taxon>
        <taxon>Plectoidea</taxon>
        <taxon>Plectidae</taxon>
        <taxon>Plectus</taxon>
    </lineage>
</organism>
<dbReference type="Pfam" id="PF06579">
    <property type="entry name" value="Ly-6_related"/>
    <property type="match status" value="1"/>
</dbReference>
<reference evidence="4" key="1">
    <citation type="submission" date="2022-11" db="UniProtKB">
        <authorList>
            <consortium name="WormBaseParasite"/>
        </authorList>
    </citation>
    <scope>IDENTIFICATION</scope>
</reference>
<dbReference type="GO" id="GO:0030424">
    <property type="term" value="C:axon"/>
    <property type="evidence" value="ECO:0007669"/>
    <property type="project" value="TreeGrafter"/>
</dbReference>